<dbReference type="InterPro" id="IPR001610">
    <property type="entry name" value="PAC"/>
</dbReference>
<comment type="catalytic activity">
    <reaction evidence="1">
        <text>ATP + protein L-histidine = ADP + protein N-phospho-L-histidine.</text>
        <dbReference type="EC" id="2.7.13.3"/>
    </reaction>
</comment>
<dbReference type="EC" id="2.7.13.3" evidence="2"/>
<gene>
    <name evidence="10" type="ORF">ACFPQ6_00605</name>
</gene>
<dbReference type="InterPro" id="IPR000700">
    <property type="entry name" value="PAS-assoc_C"/>
</dbReference>
<keyword evidence="5" id="KW-0418">Kinase</keyword>
<dbReference type="InterPro" id="IPR013656">
    <property type="entry name" value="PAS_4"/>
</dbReference>
<evidence type="ECO:0000256" key="6">
    <source>
        <dbReference type="ARBA" id="ARBA00023136"/>
    </source>
</evidence>
<evidence type="ECO:0000256" key="4">
    <source>
        <dbReference type="ARBA" id="ARBA00022679"/>
    </source>
</evidence>
<comment type="caution">
    <text evidence="10">The sequence shown here is derived from an EMBL/GenBank/DDBJ whole genome shotgun (WGS) entry which is preliminary data.</text>
</comment>
<feature type="region of interest" description="Disordered" evidence="7">
    <location>
        <begin position="1"/>
        <end position="34"/>
    </location>
</feature>
<evidence type="ECO:0000256" key="3">
    <source>
        <dbReference type="ARBA" id="ARBA00022553"/>
    </source>
</evidence>
<dbReference type="SUPFAM" id="SSF55781">
    <property type="entry name" value="GAF domain-like"/>
    <property type="match status" value="1"/>
</dbReference>
<dbReference type="PANTHER" id="PTHR42878:SF15">
    <property type="entry name" value="BACTERIOPHYTOCHROME"/>
    <property type="match status" value="1"/>
</dbReference>
<feature type="domain" description="Histidine kinase" evidence="8">
    <location>
        <begin position="551"/>
        <end position="765"/>
    </location>
</feature>
<evidence type="ECO:0000313" key="11">
    <source>
        <dbReference type="Proteomes" id="UP001595979"/>
    </source>
</evidence>
<dbReference type="Gene3D" id="3.30.450.20">
    <property type="entry name" value="PAS domain"/>
    <property type="match status" value="1"/>
</dbReference>
<dbReference type="PRINTS" id="PR00344">
    <property type="entry name" value="BCTRLSENSOR"/>
</dbReference>
<evidence type="ECO:0000259" key="8">
    <source>
        <dbReference type="PROSITE" id="PS50109"/>
    </source>
</evidence>
<dbReference type="Proteomes" id="UP001595979">
    <property type="component" value="Unassembled WGS sequence"/>
</dbReference>
<feature type="domain" description="PAC" evidence="9">
    <location>
        <begin position="115"/>
        <end position="167"/>
    </location>
</feature>
<dbReference type="InterPro" id="IPR050351">
    <property type="entry name" value="BphY/WalK/GraS-like"/>
</dbReference>
<dbReference type="SMART" id="SM00388">
    <property type="entry name" value="HisKA"/>
    <property type="match status" value="1"/>
</dbReference>
<dbReference type="InterPro" id="IPR005467">
    <property type="entry name" value="His_kinase_dom"/>
</dbReference>
<dbReference type="Gene3D" id="1.10.287.130">
    <property type="match status" value="1"/>
</dbReference>
<dbReference type="SUPFAM" id="SSF47384">
    <property type="entry name" value="Homodimeric domain of signal transducing histidine kinase"/>
    <property type="match status" value="1"/>
</dbReference>
<evidence type="ECO:0000256" key="1">
    <source>
        <dbReference type="ARBA" id="ARBA00000085"/>
    </source>
</evidence>
<dbReference type="InterPro" id="IPR003594">
    <property type="entry name" value="HATPase_dom"/>
</dbReference>
<keyword evidence="3" id="KW-0597">Phosphoprotein</keyword>
<proteinExistence type="predicted"/>
<evidence type="ECO:0000313" key="10">
    <source>
        <dbReference type="EMBL" id="MFC5846797.1"/>
    </source>
</evidence>
<evidence type="ECO:0000256" key="2">
    <source>
        <dbReference type="ARBA" id="ARBA00012438"/>
    </source>
</evidence>
<keyword evidence="10" id="KW-0067">ATP-binding</keyword>
<dbReference type="SMART" id="SM00387">
    <property type="entry name" value="HATPase_c"/>
    <property type="match status" value="1"/>
</dbReference>
<dbReference type="InterPro" id="IPR003661">
    <property type="entry name" value="HisK_dim/P_dom"/>
</dbReference>
<dbReference type="CDD" id="cd00082">
    <property type="entry name" value="HisKA"/>
    <property type="match status" value="1"/>
</dbReference>
<protein>
    <recommendedName>
        <fullName evidence="2">histidine kinase</fullName>
        <ecNumber evidence="2">2.7.13.3</ecNumber>
    </recommendedName>
</protein>
<dbReference type="SUPFAM" id="SSF55874">
    <property type="entry name" value="ATPase domain of HSP90 chaperone/DNA topoisomerase II/histidine kinase"/>
    <property type="match status" value="1"/>
</dbReference>
<dbReference type="InterPro" id="IPR000014">
    <property type="entry name" value="PAS"/>
</dbReference>
<dbReference type="PANTHER" id="PTHR42878">
    <property type="entry name" value="TWO-COMPONENT HISTIDINE KINASE"/>
    <property type="match status" value="1"/>
</dbReference>
<dbReference type="GO" id="GO:0005524">
    <property type="term" value="F:ATP binding"/>
    <property type="evidence" value="ECO:0007669"/>
    <property type="project" value="UniProtKB-KW"/>
</dbReference>
<dbReference type="Gene3D" id="3.30.450.40">
    <property type="match status" value="1"/>
</dbReference>
<dbReference type="EMBL" id="JBHSOH010000002">
    <property type="protein sequence ID" value="MFC5846797.1"/>
    <property type="molecule type" value="Genomic_DNA"/>
</dbReference>
<organism evidence="10 11">
    <name type="scientific">Deinococcus petrolearius</name>
    <dbReference type="NCBI Taxonomy" id="1751295"/>
    <lineage>
        <taxon>Bacteria</taxon>
        <taxon>Thermotogati</taxon>
        <taxon>Deinococcota</taxon>
        <taxon>Deinococci</taxon>
        <taxon>Deinococcales</taxon>
        <taxon>Deinococcaceae</taxon>
        <taxon>Deinococcus</taxon>
    </lineage>
</organism>
<dbReference type="InterPro" id="IPR004358">
    <property type="entry name" value="Sig_transdc_His_kin-like_C"/>
</dbReference>
<keyword evidence="10" id="KW-0547">Nucleotide-binding</keyword>
<dbReference type="Pfam" id="PF08448">
    <property type="entry name" value="PAS_4"/>
    <property type="match status" value="1"/>
</dbReference>
<feature type="region of interest" description="Disordered" evidence="7">
    <location>
        <begin position="762"/>
        <end position="784"/>
    </location>
</feature>
<dbReference type="InterPro" id="IPR035965">
    <property type="entry name" value="PAS-like_dom_sf"/>
</dbReference>
<keyword evidence="6" id="KW-0472">Membrane</keyword>
<dbReference type="PROSITE" id="PS50109">
    <property type="entry name" value="HIS_KIN"/>
    <property type="match status" value="1"/>
</dbReference>
<dbReference type="InterPro" id="IPR029016">
    <property type="entry name" value="GAF-like_dom_sf"/>
</dbReference>
<evidence type="ECO:0000259" key="9">
    <source>
        <dbReference type="PROSITE" id="PS50113"/>
    </source>
</evidence>
<name>A0ABW1DFE4_9DEIO</name>
<evidence type="ECO:0000256" key="7">
    <source>
        <dbReference type="SAM" id="MobiDB-lite"/>
    </source>
</evidence>
<dbReference type="PROSITE" id="PS50113">
    <property type="entry name" value="PAC"/>
    <property type="match status" value="1"/>
</dbReference>
<dbReference type="RefSeq" id="WP_380045211.1">
    <property type="nucleotide sequence ID" value="NZ_JBHSOH010000002.1"/>
</dbReference>
<dbReference type="Pfam" id="PF00512">
    <property type="entry name" value="HisKA"/>
    <property type="match status" value="1"/>
</dbReference>
<dbReference type="InterPro" id="IPR036890">
    <property type="entry name" value="HATPase_C_sf"/>
</dbReference>
<dbReference type="Gene3D" id="3.30.565.10">
    <property type="entry name" value="Histidine kinase-like ATPase, C-terminal domain"/>
    <property type="match status" value="1"/>
</dbReference>
<sequence length="784" mass="86247">MVRFDPVSSKEISYDPHSTAARRRPPLLAMTDSSAPDSHLPDLHQLQAIVDASSDCVKVLDLDARLLSMNAGGLVAMEIEHFGSCHLLLWPEFWTGDGRLQVEAGLQAAREGRTFTFEGQANTFAGTPRWWDVRISPLRDRAGEITNLLAVSRDITARKRAEQEMQAQREQVQAYRVAALERQVSSQEQALEAFVQFTTTVASNTDLQVLAAAAADTFRRVLHDVSSGFYLIQGETAFPLAFSGNTPPELQAARRATGLSVHAPMVVKALQSPGAAFIEQEDAPEQTHGHACRLAITAYRRQGQPYALVTTATTRPAWTTQEKAIIDSVGRALGLALDRAHQVEILNAQNRILQQQTQALETERASLDAFVNFTQAAGAGVNALELARQAERVLRAALDRIVVVTYVQEGEFWKAVRWSDDLPQEVRAAVRQGVPVGAPNFAAAARSGQSVFVDGQPAGNGPTSSAAEYGTIAFVPLQGGEVPWLLTVGMSSARAWTPRERSIIQAVGSALTLALKRTEQARQLLLQRDALSVRSQELQASNAELEALTFSASHDLRTPVRHVRSFTDLAQIALHRGEYAQVEQRLEIVRHATTRLEALIDGMLTLSRTGRQELQLQWIALDRIVAQARQDVEQEYPGRPVLWEVGELPQVHGDPRLIRQAITNLLNNALKFSAKEQRAEVKVWVEEVGGAWRISVQDNGVGFDPRFQQKLFGLFQRLHHERDFQGTGVGLATTRRIVLKHGGQVFAQSPDLKGARFGFTLPKPAQEPHEVKEGPEVAPVADSL</sequence>
<keyword evidence="11" id="KW-1185">Reference proteome</keyword>
<feature type="compositionally biased region" description="Basic and acidic residues" evidence="7">
    <location>
        <begin position="766"/>
        <end position="775"/>
    </location>
</feature>
<dbReference type="Pfam" id="PF02518">
    <property type="entry name" value="HATPase_c"/>
    <property type="match status" value="1"/>
</dbReference>
<accession>A0ABW1DFE4</accession>
<reference evidence="11" key="1">
    <citation type="journal article" date="2019" name="Int. J. Syst. Evol. Microbiol.">
        <title>The Global Catalogue of Microorganisms (GCM) 10K type strain sequencing project: providing services to taxonomists for standard genome sequencing and annotation.</title>
        <authorList>
            <consortium name="The Broad Institute Genomics Platform"/>
            <consortium name="The Broad Institute Genome Sequencing Center for Infectious Disease"/>
            <person name="Wu L."/>
            <person name="Ma J."/>
        </authorList>
    </citation>
    <scope>NUCLEOTIDE SEQUENCE [LARGE SCALE GENOMIC DNA]</scope>
    <source>
        <strain evidence="11">CGMCC 1.15053</strain>
    </source>
</reference>
<evidence type="ECO:0000256" key="5">
    <source>
        <dbReference type="ARBA" id="ARBA00022777"/>
    </source>
</evidence>
<dbReference type="SMART" id="SM00086">
    <property type="entry name" value="PAC"/>
    <property type="match status" value="1"/>
</dbReference>
<dbReference type="InterPro" id="IPR036097">
    <property type="entry name" value="HisK_dim/P_sf"/>
</dbReference>
<dbReference type="NCBIfam" id="TIGR00229">
    <property type="entry name" value="sensory_box"/>
    <property type="match status" value="1"/>
</dbReference>
<dbReference type="SUPFAM" id="SSF55785">
    <property type="entry name" value="PYP-like sensor domain (PAS domain)"/>
    <property type="match status" value="1"/>
</dbReference>
<keyword evidence="4" id="KW-0808">Transferase</keyword>